<evidence type="ECO:0000313" key="2">
    <source>
        <dbReference type="EMBL" id="NYI40696.1"/>
    </source>
</evidence>
<gene>
    <name evidence="2" type="ORF">BKA03_000815</name>
</gene>
<sequence length="115" mass="11547">MTRRRPAHRLTSALIGAIVAAVGVLTIALLSGRELDTELIAIIALAAVGGWLLITALISGRRPRSGEWAAQDDSSVYAGGFSSTPPGVETGAAPLTAAARSAASKAKRGGADAPS</sequence>
<name>A0A7Z0CGR1_9MICO</name>
<evidence type="ECO:0000313" key="3">
    <source>
        <dbReference type="Proteomes" id="UP000547973"/>
    </source>
</evidence>
<reference evidence="2 3" key="1">
    <citation type="submission" date="2020-07" db="EMBL/GenBank/DDBJ databases">
        <title>Sequencing the genomes of 1000 actinobacteria strains.</title>
        <authorList>
            <person name="Klenk H.-P."/>
        </authorList>
    </citation>
    <scope>NUCLEOTIDE SEQUENCE [LARGE SCALE GENOMIC DNA]</scope>
    <source>
        <strain evidence="2 3">DSM 19970</strain>
    </source>
</reference>
<comment type="caution">
    <text evidence="2">The sequence shown here is derived from an EMBL/GenBank/DDBJ whole genome shotgun (WGS) entry which is preliminary data.</text>
</comment>
<organism evidence="2 3">
    <name type="scientific">Demequina lutea</name>
    <dbReference type="NCBI Taxonomy" id="431489"/>
    <lineage>
        <taxon>Bacteria</taxon>
        <taxon>Bacillati</taxon>
        <taxon>Actinomycetota</taxon>
        <taxon>Actinomycetes</taxon>
        <taxon>Micrococcales</taxon>
        <taxon>Demequinaceae</taxon>
        <taxon>Demequina</taxon>
    </lineage>
</organism>
<evidence type="ECO:0000256" key="1">
    <source>
        <dbReference type="SAM" id="Phobius"/>
    </source>
</evidence>
<keyword evidence="3" id="KW-1185">Reference proteome</keyword>
<keyword evidence="1" id="KW-0812">Transmembrane</keyword>
<keyword evidence="1" id="KW-0472">Membrane</keyword>
<dbReference type="EMBL" id="JACBZO010000001">
    <property type="protein sequence ID" value="NYI40696.1"/>
    <property type="molecule type" value="Genomic_DNA"/>
</dbReference>
<keyword evidence="1" id="KW-1133">Transmembrane helix</keyword>
<proteinExistence type="predicted"/>
<feature type="transmembrane region" description="Helical" evidence="1">
    <location>
        <begin position="12"/>
        <end position="33"/>
    </location>
</feature>
<dbReference type="Proteomes" id="UP000547973">
    <property type="component" value="Unassembled WGS sequence"/>
</dbReference>
<feature type="transmembrane region" description="Helical" evidence="1">
    <location>
        <begin position="39"/>
        <end position="58"/>
    </location>
</feature>
<dbReference type="RefSeq" id="WP_062074536.1">
    <property type="nucleotide sequence ID" value="NZ_BBRC01000003.1"/>
</dbReference>
<dbReference type="AlphaFoldDB" id="A0A7Z0CGR1"/>
<protein>
    <submittedName>
        <fullName evidence="2">Uncharacterized protein</fullName>
    </submittedName>
</protein>
<accession>A0A7Z0CGR1</accession>